<dbReference type="SUPFAM" id="SSF53474">
    <property type="entry name" value="alpha/beta-Hydrolases"/>
    <property type="match status" value="1"/>
</dbReference>
<dbReference type="Proteomes" id="UP000199382">
    <property type="component" value="Unassembled WGS sequence"/>
</dbReference>
<organism evidence="1 2">
    <name type="scientific">Aliiruegeria lutimaris</name>
    <dbReference type="NCBI Taxonomy" id="571298"/>
    <lineage>
        <taxon>Bacteria</taxon>
        <taxon>Pseudomonadati</taxon>
        <taxon>Pseudomonadota</taxon>
        <taxon>Alphaproteobacteria</taxon>
        <taxon>Rhodobacterales</taxon>
        <taxon>Roseobacteraceae</taxon>
        <taxon>Aliiruegeria</taxon>
    </lineage>
</organism>
<evidence type="ECO:0000313" key="2">
    <source>
        <dbReference type="Proteomes" id="UP000199382"/>
    </source>
</evidence>
<keyword evidence="2" id="KW-1185">Reference proteome</keyword>
<reference evidence="1 2" key="1">
    <citation type="submission" date="2016-10" db="EMBL/GenBank/DDBJ databases">
        <authorList>
            <person name="de Groot N.N."/>
        </authorList>
    </citation>
    <scope>NUCLEOTIDE SEQUENCE [LARGE SCALE GENOMIC DNA]</scope>
    <source>
        <strain evidence="1 2">DSM 25294</strain>
    </source>
</reference>
<dbReference type="PANTHER" id="PTHR36513">
    <property type="entry name" value="ABC TRANSMEMBRANE TYPE-1 DOMAIN-CONTAINING PROTEIN"/>
    <property type="match status" value="1"/>
</dbReference>
<dbReference type="Gene3D" id="3.40.50.1820">
    <property type="entry name" value="alpha/beta hydrolase"/>
    <property type="match status" value="1"/>
</dbReference>
<dbReference type="STRING" id="571298.SAMN04488026_11316"/>
<accession>A0A1G9P0L3</accession>
<dbReference type="InterPro" id="IPR029058">
    <property type="entry name" value="AB_hydrolase_fold"/>
</dbReference>
<dbReference type="AlphaFoldDB" id="A0A1G9P0L3"/>
<dbReference type="PIRSF" id="PIRSF033909">
    <property type="entry name" value="UCP033909"/>
    <property type="match status" value="1"/>
</dbReference>
<sequence>MNVRNNIPGKILTRQSEKLAQRSGASVTLSRLLSCVVAIVLLAACSPPPELIGVDNPKVPVASVEAATKHKIFLMTTREPTETVGALYSGRRAPDLGLASVQVSIPPTHVVGELERPKRLPPDPRTEFAVVDPTIYKNDEAFIASVNRELSKIPRGERDILFFVHGYNNTTSDAVLRLAQFVEDSGFQGVPVLFDWASAASLTRYVYDLNSALIARPTLPEISRILERTNAEGYDIFAHSMGAFLTMEAMKDAVQTGRFNASGRIQTIMLASPDIDMDLFRSQLKQINTKFDRFYVLLSEDDSALNTSRIIAGGIPRVGASNIDELAELGVVAIDLSKIQNSSSGSHSKFAGSPEIVRLIGNGLNDNSRFNRSQRATQLGEVIGSIPIRIAFE</sequence>
<dbReference type="EMBL" id="FNEK01000131">
    <property type="protein sequence ID" value="SDL91767.1"/>
    <property type="molecule type" value="Genomic_DNA"/>
</dbReference>
<dbReference type="InterPro" id="IPR010297">
    <property type="entry name" value="DUF900_hydrolase"/>
</dbReference>
<protein>
    <submittedName>
        <fullName evidence="1">Esterase/lipase superfamily enzyme</fullName>
    </submittedName>
</protein>
<proteinExistence type="predicted"/>
<gene>
    <name evidence="1" type="ORF">SAMN04488026_11316</name>
</gene>
<name>A0A1G9P0L3_9RHOB</name>
<dbReference type="InterPro" id="IPR014586">
    <property type="entry name" value="UCP033909"/>
</dbReference>
<dbReference type="Pfam" id="PF05990">
    <property type="entry name" value="DUF900"/>
    <property type="match status" value="1"/>
</dbReference>
<dbReference type="RefSeq" id="WP_244520900.1">
    <property type="nucleotide sequence ID" value="NZ_FNEK01000131.1"/>
</dbReference>
<evidence type="ECO:0000313" key="1">
    <source>
        <dbReference type="EMBL" id="SDL91767.1"/>
    </source>
</evidence>
<dbReference type="PANTHER" id="PTHR36513:SF1">
    <property type="entry name" value="TRANSMEMBRANE PROTEIN"/>
    <property type="match status" value="1"/>
</dbReference>